<name>A0A7Y6IIF8_9ACTN</name>
<reference evidence="2 3" key="1">
    <citation type="submission" date="2020-06" db="EMBL/GenBank/DDBJ databases">
        <authorList>
            <person name="Chanama M."/>
        </authorList>
    </citation>
    <scope>NUCLEOTIDE SEQUENCE [LARGE SCALE GENOMIC DNA]</scope>
    <source>
        <strain evidence="2 3">TBRC6557</strain>
    </source>
</reference>
<proteinExistence type="predicted"/>
<comment type="caution">
    <text evidence="2">The sequence shown here is derived from an EMBL/GenBank/DDBJ whole genome shotgun (WGS) entry which is preliminary data.</text>
</comment>
<feature type="region of interest" description="Disordered" evidence="1">
    <location>
        <begin position="36"/>
        <end position="58"/>
    </location>
</feature>
<gene>
    <name evidence="2" type="ORF">HT134_01760</name>
</gene>
<keyword evidence="3" id="KW-1185">Reference proteome</keyword>
<dbReference type="Proteomes" id="UP000546126">
    <property type="component" value="Unassembled WGS sequence"/>
</dbReference>
<sequence>MIPRKELLSGIPLSTAQIGVLLSLVHPPGLAAQNVTSGWPTTATKKKTRARKAGAGQT</sequence>
<accession>A0A7Y6IIF8</accession>
<dbReference type="AlphaFoldDB" id="A0A7Y6IIF8"/>
<evidence type="ECO:0000256" key="1">
    <source>
        <dbReference type="SAM" id="MobiDB-lite"/>
    </source>
</evidence>
<protein>
    <submittedName>
        <fullName evidence="2">Uncharacterized protein</fullName>
    </submittedName>
</protein>
<dbReference type="RefSeq" id="WP_175598483.1">
    <property type="nucleotide sequence ID" value="NZ_JABWGO010000001.1"/>
</dbReference>
<dbReference type="EMBL" id="JABWGO010000001">
    <property type="protein sequence ID" value="NUW38857.1"/>
    <property type="molecule type" value="Genomic_DNA"/>
</dbReference>
<organism evidence="2 3">
    <name type="scientific">Nonomuraea rhodomycinica</name>
    <dbReference type="NCBI Taxonomy" id="1712872"/>
    <lineage>
        <taxon>Bacteria</taxon>
        <taxon>Bacillati</taxon>
        <taxon>Actinomycetota</taxon>
        <taxon>Actinomycetes</taxon>
        <taxon>Streptosporangiales</taxon>
        <taxon>Streptosporangiaceae</taxon>
        <taxon>Nonomuraea</taxon>
    </lineage>
</organism>
<evidence type="ECO:0000313" key="3">
    <source>
        <dbReference type="Proteomes" id="UP000546126"/>
    </source>
</evidence>
<evidence type="ECO:0000313" key="2">
    <source>
        <dbReference type="EMBL" id="NUW38857.1"/>
    </source>
</evidence>